<evidence type="ECO:0000313" key="4">
    <source>
        <dbReference type="Proteomes" id="UP001439984"/>
    </source>
</evidence>
<protein>
    <submittedName>
        <fullName evidence="3">DUF6017 domain-containing protein</fullName>
    </submittedName>
</protein>
<reference evidence="3 4" key="1">
    <citation type="submission" date="2024-04" db="EMBL/GenBank/DDBJ databases">
        <title>Human intestinal bacterial collection.</title>
        <authorList>
            <person name="Pauvert C."/>
            <person name="Hitch T.C.A."/>
            <person name="Clavel T."/>
        </authorList>
    </citation>
    <scope>NUCLEOTIDE SEQUENCE [LARGE SCALE GENOMIC DNA]</scope>
    <source>
        <strain evidence="3 4">CLA-AA-H236</strain>
    </source>
</reference>
<dbReference type="Pfam" id="PF13730">
    <property type="entry name" value="HTH_36"/>
    <property type="match status" value="1"/>
</dbReference>
<dbReference type="RefSeq" id="WP_117485860.1">
    <property type="nucleotide sequence ID" value="NZ_JBBNIB010000132.1"/>
</dbReference>
<dbReference type="Pfam" id="PF19481">
    <property type="entry name" value="DUF6017"/>
    <property type="match status" value="1"/>
</dbReference>
<evidence type="ECO:0000259" key="2">
    <source>
        <dbReference type="Pfam" id="PF19481"/>
    </source>
</evidence>
<gene>
    <name evidence="3" type="ORF">AAAU72_09895</name>
</gene>
<accession>A0ABV1INR8</accession>
<feature type="region of interest" description="Disordered" evidence="1">
    <location>
        <begin position="120"/>
        <end position="167"/>
    </location>
</feature>
<sequence>MAVFRIEKTRDYTVMSNHHLRDMSLSLKAKGLLSLMLSLPENWDYTMKGLARICKDGIDSISGGIRELEEHGYLIRERVRGANGQLGSIEYTILEQPKEPTPAQEKPIRENPVQVNPTLVTPVQEEPAQLNKEESSNYPSRTDLSSTELSNPIRSNPPTPVGARMGTDGMGARECYREVILDNIEYSYLVQDSHIDREQLDEIVDLIVDTVCSARKVIRIAGDDYPAEVVKSRFMKLDSSHVQYVMDCMKDNTTYVRNIKKYLLAALYNAPTTINSYYSSLVQHDMYGDGQRGRG</sequence>
<keyword evidence="4" id="KW-1185">Reference proteome</keyword>
<proteinExistence type="predicted"/>
<feature type="domain" description="DUF6017" evidence="2">
    <location>
        <begin position="150"/>
        <end position="287"/>
    </location>
</feature>
<evidence type="ECO:0000313" key="3">
    <source>
        <dbReference type="EMBL" id="MEQ2688477.1"/>
    </source>
</evidence>
<evidence type="ECO:0000256" key="1">
    <source>
        <dbReference type="SAM" id="MobiDB-lite"/>
    </source>
</evidence>
<organism evidence="3 4">
    <name type="scientific">Faecalibacterium longum</name>
    <dbReference type="NCBI Taxonomy" id="1851428"/>
    <lineage>
        <taxon>Bacteria</taxon>
        <taxon>Bacillati</taxon>
        <taxon>Bacillota</taxon>
        <taxon>Clostridia</taxon>
        <taxon>Eubacteriales</taxon>
        <taxon>Oscillospiraceae</taxon>
        <taxon>Faecalibacterium</taxon>
    </lineage>
</organism>
<name>A0ABV1INR8_9FIRM</name>
<feature type="compositionally biased region" description="Polar residues" evidence="1">
    <location>
        <begin position="136"/>
        <end position="154"/>
    </location>
</feature>
<dbReference type="InterPro" id="IPR046059">
    <property type="entry name" value="DUF6017"/>
</dbReference>
<dbReference type="EMBL" id="JBBNIB010000132">
    <property type="protein sequence ID" value="MEQ2688477.1"/>
    <property type="molecule type" value="Genomic_DNA"/>
</dbReference>
<comment type="caution">
    <text evidence="3">The sequence shown here is derived from an EMBL/GenBank/DDBJ whole genome shotgun (WGS) entry which is preliminary data.</text>
</comment>
<dbReference type="Proteomes" id="UP001439984">
    <property type="component" value="Unassembled WGS sequence"/>
</dbReference>